<dbReference type="PANTHER" id="PTHR42978">
    <property type="entry name" value="QUORUM-QUENCHING LACTONASE YTNP-RELATED-RELATED"/>
    <property type="match status" value="1"/>
</dbReference>
<evidence type="ECO:0000256" key="1">
    <source>
        <dbReference type="ARBA" id="ARBA00007749"/>
    </source>
</evidence>
<dbReference type="InterPro" id="IPR051013">
    <property type="entry name" value="MBL_superfamily_lactonases"/>
</dbReference>
<gene>
    <name evidence="6" type="ORF">SAMN05444336_10554</name>
</gene>
<dbReference type="InterPro" id="IPR001279">
    <property type="entry name" value="Metallo-B-lactamas"/>
</dbReference>
<dbReference type="CDD" id="cd16277">
    <property type="entry name" value="metallo-hydrolase-like_MBL-fold"/>
    <property type="match status" value="1"/>
</dbReference>
<dbReference type="STRING" id="356660.SAMN05444336_10554"/>
<evidence type="ECO:0000313" key="6">
    <source>
        <dbReference type="EMBL" id="SDX42147.1"/>
    </source>
</evidence>
<evidence type="ECO:0000259" key="5">
    <source>
        <dbReference type="SMART" id="SM00849"/>
    </source>
</evidence>
<dbReference type="AlphaFoldDB" id="A0A1H3BJT4"/>
<dbReference type="Proteomes" id="UP000199118">
    <property type="component" value="Unassembled WGS sequence"/>
</dbReference>
<dbReference type="SMART" id="SM00849">
    <property type="entry name" value="Lactamase_B"/>
    <property type="match status" value="1"/>
</dbReference>
<reference evidence="6 7" key="1">
    <citation type="submission" date="2016-10" db="EMBL/GenBank/DDBJ databases">
        <authorList>
            <person name="de Groot N.N."/>
        </authorList>
    </citation>
    <scope>NUCLEOTIDE SEQUENCE [LARGE SCALE GENOMIC DNA]</scope>
    <source>
        <strain evidence="6 7">DSM 17890</strain>
    </source>
</reference>
<dbReference type="PANTHER" id="PTHR42978:SF6">
    <property type="entry name" value="QUORUM-QUENCHING LACTONASE YTNP-RELATED"/>
    <property type="match status" value="1"/>
</dbReference>
<keyword evidence="4" id="KW-0862">Zinc</keyword>
<name>A0A1H3BJT4_9RHOB</name>
<accession>A0A1H3BJT4</accession>
<dbReference type="EMBL" id="FNMZ01000005">
    <property type="protein sequence ID" value="SDX42147.1"/>
    <property type="molecule type" value="Genomic_DNA"/>
</dbReference>
<dbReference type="Pfam" id="PF00753">
    <property type="entry name" value="Lactamase_B"/>
    <property type="match status" value="1"/>
</dbReference>
<proteinExistence type="inferred from homology"/>
<dbReference type="InterPro" id="IPR036866">
    <property type="entry name" value="RibonucZ/Hydroxyglut_hydro"/>
</dbReference>
<evidence type="ECO:0000256" key="2">
    <source>
        <dbReference type="ARBA" id="ARBA00022723"/>
    </source>
</evidence>
<feature type="domain" description="Metallo-beta-lactamase" evidence="5">
    <location>
        <begin position="67"/>
        <end position="272"/>
    </location>
</feature>
<keyword evidence="2" id="KW-0479">Metal-binding</keyword>
<dbReference type="OrthoDB" id="9773738at2"/>
<keyword evidence="3" id="KW-0378">Hydrolase</keyword>
<organism evidence="6 7">
    <name type="scientific">Albimonas donghaensis</name>
    <dbReference type="NCBI Taxonomy" id="356660"/>
    <lineage>
        <taxon>Bacteria</taxon>
        <taxon>Pseudomonadati</taxon>
        <taxon>Pseudomonadota</taxon>
        <taxon>Alphaproteobacteria</taxon>
        <taxon>Rhodobacterales</taxon>
        <taxon>Paracoccaceae</taxon>
        <taxon>Albimonas</taxon>
    </lineage>
</organism>
<dbReference type="GO" id="GO:0046872">
    <property type="term" value="F:metal ion binding"/>
    <property type="evidence" value="ECO:0007669"/>
    <property type="project" value="UniProtKB-KW"/>
</dbReference>
<evidence type="ECO:0000256" key="4">
    <source>
        <dbReference type="ARBA" id="ARBA00022833"/>
    </source>
</evidence>
<dbReference type="GO" id="GO:0016787">
    <property type="term" value="F:hydrolase activity"/>
    <property type="evidence" value="ECO:0007669"/>
    <property type="project" value="UniProtKB-KW"/>
</dbReference>
<evidence type="ECO:0000313" key="7">
    <source>
        <dbReference type="Proteomes" id="UP000199118"/>
    </source>
</evidence>
<keyword evidence="7" id="KW-1185">Reference proteome</keyword>
<comment type="similarity">
    <text evidence="1">Belongs to the metallo-beta-lactamase superfamily.</text>
</comment>
<evidence type="ECO:0000256" key="3">
    <source>
        <dbReference type="ARBA" id="ARBA00022801"/>
    </source>
</evidence>
<protein>
    <submittedName>
        <fullName evidence="6">Metallo-beta-lactamase superfamily protein</fullName>
    </submittedName>
</protein>
<dbReference type="Gene3D" id="3.60.15.10">
    <property type="entry name" value="Ribonuclease Z/Hydroxyacylglutathione hydrolase-like"/>
    <property type="match status" value="1"/>
</dbReference>
<dbReference type="SUPFAM" id="SSF56281">
    <property type="entry name" value="Metallo-hydrolase/oxidoreductase"/>
    <property type="match status" value="1"/>
</dbReference>
<sequence length="295" mass="32527">MTADPLLPPVFRVGNVEVIRVIEILAPFRAPEDTWPEDAEAATRAIAEMGDDLGGLIDPETGMIILAIQTYVLKTAKRTIVVDTCVGCDKTYPSIPGWHMRTNRSWLARMAAAGVAPESVDYVLCTHLHGDHVGWNTQLLDGRWVPTFPNATYLMTSVDETYVKAARPATWAESVSPVIEAGQARLVDTDFALDDEVWLEPTPGHTPGHVSVRLRSNGEEAVLTGDAFHSPLQCRFPEWRFFSDDDPAQAATTRRALFESLAETGRLVLPAHFPPPTVGWVTAEGDAFGFRYRPF</sequence>
<dbReference type="RefSeq" id="WP_092683025.1">
    <property type="nucleotide sequence ID" value="NZ_FNMZ01000005.1"/>
</dbReference>